<name>A0A927K2G9_9ACTN</name>
<dbReference type="EMBL" id="JACYXZ010000002">
    <property type="protein sequence ID" value="MBD8869277.1"/>
    <property type="molecule type" value="Genomic_DNA"/>
</dbReference>
<evidence type="ECO:0000313" key="1">
    <source>
        <dbReference type="EMBL" id="MBD8869277.1"/>
    </source>
</evidence>
<accession>A0A927K2G9</accession>
<dbReference type="Pfam" id="PF11382">
    <property type="entry name" value="MctB"/>
    <property type="match status" value="1"/>
</dbReference>
<dbReference type="InterPro" id="IPR021522">
    <property type="entry name" value="MctB"/>
</dbReference>
<gene>
    <name evidence="1" type="ORF">IE331_06540</name>
</gene>
<protein>
    <submittedName>
        <fullName evidence="1">Copper transporter</fullName>
    </submittedName>
</protein>
<dbReference type="AlphaFoldDB" id="A0A927K2G9"/>
<proteinExistence type="predicted"/>
<sequence>MISFRYHVVSVVAVLLALAAGVALGGGPLSEVGRGAGDEAAQRAQDRSAQLSRQLDRTEGTAAFQDDFASGTASAALKNRLTRRPVTLVSLPGADTEVATGLAGFVKQAGGSVVGRYEVRDALVAADGKSLVDTLGTQLLESVEDTGVPAEATTYDRMGQLIGRAVATSDDGGANVDGAARDILSSLRGAKLLTGSSDAERRGSLVIMLLGTELAEVDGVQNIVGGLASGMATQSDGLVVAGSTASASDGVLGLLRDEVSFTAGASSVDSVQTVTGQVATVLALAAEQAGEPGHYGAEGIDGALPRG</sequence>
<dbReference type="Proteomes" id="UP000616839">
    <property type="component" value="Unassembled WGS sequence"/>
</dbReference>
<keyword evidence="2" id="KW-1185">Reference proteome</keyword>
<evidence type="ECO:0000313" key="2">
    <source>
        <dbReference type="Proteomes" id="UP000616839"/>
    </source>
</evidence>
<reference evidence="1" key="1">
    <citation type="submission" date="2020-09" db="EMBL/GenBank/DDBJ databases">
        <title>Nocardioides sp. strain MJB4 16S ribosomal RNA gene Genome sequencing and assembly.</title>
        <authorList>
            <person name="Kim I."/>
        </authorList>
    </citation>
    <scope>NUCLEOTIDE SEQUENCE</scope>
    <source>
        <strain evidence="1">MJB4</strain>
    </source>
</reference>
<dbReference type="GO" id="GO:0055070">
    <property type="term" value="P:copper ion homeostasis"/>
    <property type="evidence" value="ECO:0007669"/>
    <property type="project" value="InterPro"/>
</dbReference>
<dbReference type="RefSeq" id="WP_192141856.1">
    <property type="nucleotide sequence ID" value="NZ_JACYXZ010000002.1"/>
</dbReference>
<comment type="caution">
    <text evidence="1">The sequence shown here is derived from an EMBL/GenBank/DDBJ whole genome shotgun (WGS) entry which is preliminary data.</text>
</comment>
<organism evidence="1 2">
    <name type="scientific">Nocardioides donggukensis</name>
    <dbReference type="NCBI Taxonomy" id="2774019"/>
    <lineage>
        <taxon>Bacteria</taxon>
        <taxon>Bacillati</taxon>
        <taxon>Actinomycetota</taxon>
        <taxon>Actinomycetes</taxon>
        <taxon>Propionibacteriales</taxon>
        <taxon>Nocardioidaceae</taxon>
        <taxon>Nocardioides</taxon>
    </lineage>
</organism>
<dbReference type="GO" id="GO:0016020">
    <property type="term" value="C:membrane"/>
    <property type="evidence" value="ECO:0007669"/>
    <property type="project" value="InterPro"/>
</dbReference>